<dbReference type="GO" id="GO:0008168">
    <property type="term" value="F:methyltransferase activity"/>
    <property type="evidence" value="ECO:0007669"/>
    <property type="project" value="UniProtKB-KW"/>
</dbReference>
<proteinExistence type="inferred from homology"/>
<evidence type="ECO:0000256" key="10">
    <source>
        <dbReference type="PIRSR" id="PIRSR000388-3"/>
    </source>
</evidence>
<evidence type="ECO:0000313" key="11">
    <source>
        <dbReference type="EMBL" id="RJP26062.1"/>
    </source>
</evidence>
<feature type="binding site" evidence="7 10">
    <location>
        <position position="86"/>
    </location>
    <ligand>
        <name>Mg(2+)</name>
        <dbReference type="ChEBI" id="CHEBI:18420"/>
    </ligand>
</feature>
<evidence type="ECO:0000256" key="8">
    <source>
        <dbReference type="PIRSR" id="PIRSR000388-1"/>
    </source>
</evidence>
<evidence type="ECO:0000256" key="7">
    <source>
        <dbReference type="HAMAP-Rule" id="MF_00156"/>
    </source>
</evidence>
<dbReference type="SUPFAM" id="SSF51621">
    <property type="entry name" value="Phosphoenolpyruvate/pyruvate domain"/>
    <property type="match status" value="1"/>
</dbReference>
<feature type="binding site" evidence="7 10">
    <location>
        <position position="47"/>
    </location>
    <ligand>
        <name>Mg(2+)</name>
        <dbReference type="ChEBI" id="CHEBI:18420"/>
    </ligand>
</feature>
<feature type="binding site" evidence="7 9">
    <location>
        <begin position="47"/>
        <end position="48"/>
    </location>
    <ligand>
        <name>3-methyl-2-oxobutanoate</name>
        <dbReference type="ChEBI" id="CHEBI:11851"/>
    </ligand>
</feature>
<dbReference type="GO" id="GO:0005737">
    <property type="term" value="C:cytoplasm"/>
    <property type="evidence" value="ECO:0007669"/>
    <property type="project" value="UniProtKB-SubCell"/>
</dbReference>
<comment type="subunit">
    <text evidence="3 7">Homodecamer; pentamer of dimers.</text>
</comment>
<comment type="similarity">
    <text evidence="2 7">Belongs to the PanB family.</text>
</comment>
<evidence type="ECO:0000256" key="2">
    <source>
        <dbReference type="ARBA" id="ARBA00008676"/>
    </source>
</evidence>
<sequence>MPATKVTVLDIIQKKQLKQKITMLTAYDFPMAAVLAKAGVDMLLVGDSAGMVFAGEANSLSVTMDHMIYHTHAVAAAKPSSLIIGDMPFMSYQLSPQQATDNAGRFISEGKAEAVKLEGGAEFVREIEAILKCGVPVMGHLGLTPQSIHKFGGFKVQGRDEAAAKKLLDDALAIQQAGAFSIVLECVPAELAKKVTETLQIPTIGIGAGADCDGQVLVTPDLLGLFERFTPKFVKRYAHLAPLIEEAVKTYIEEVKSGAFPGEEHCYK</sequence>
<dbReference type="Pfam" id="PF02548">
    <property type="entry name" value="Pantoate_transf"/>
    <property type="match status" value="1"/>
</dbReference>
<protein>
    <recommendedName>
        <fullName evidence="7">3-methyl-2-oxobutanoate hydroxymethyltransferase</fullName>
        <ecNumber evidence="7">2.1.2.11</ecNumber>
    </recommendedName>
    <alternativeName>
        <fullName evidence="7">Ketopantoate hydroxymethyltransferase</fullName>
        <shortName evidence="7">KPHMT</shortName>
    </alternativeName>
</protein>
<dbReference type="InterPro" id="IPR003700">
    <property type="entry name" value="Pantoate_hydroxy_MeTrfase"/>
</dbReference>
<dbReference type="GO" id="GO:0032259">
    <property type="term" value="P:methylation"/>
    <property type="evidence" value="ECO:0007669"/>
    <property type="project" value="UniProtKB-KW"/>
</dbReference>
<dbReference type="InterPro" id="IPR040442">
    <property type="entry name" value="Pyrv_kinase-like_dom_sf"/>
</dbReference>
<dbReference type="GO" id="GO:0003864">
    <property type="term" value="F:3-methyl-2-oxobutanoate hydroxymethyltransferase activity"/>
    <property type="evidence" value="ECO:0007669"/>
    <property type="project" value="UniProtKB-UniRule"/>
</dbReference>
<dbReference type="Gene3D" id="3.20.20.60">
    <property type="entry name" value="Phosphoenolpyruvate-binding domains"/>
    <property type="match status" value="1"/>
</dbReference>
<evidence type="ECO:0000256" key="3">
    <source>
        <dbReference type="ARBA" id="ARBA00011424"/>
    </source>
</evidence>
<keyword evidence="7 10" id="KW-0460">Magnesium</keyword>
<dbReference type="FunFam" id="3.20.20.60:FF:000003">
    <property type="entry name" value="3-methyl-2-oxobutanoate hydroxymethyltransferase"/>
    <property type="match status" value="1"/>
</dbReference>
<dbReference type="AlphaFoldDB" id="A0A3A4P4H7"/>
<keyword evidence="5 7" id="KW-0808">Transferase</keyword>
<feature type="active site" description="Proton acceptor" evidence="7 8">
    <location>
        <position position="185"/>
    </location>
</feature>
<gene>
    <name evidence="7 11" type="primary">panB</name>
    <name evidence="11" type="ORF">C4520_01150</name>
</gene>
<dbReference type="UniPathway" id="UPA00028">
    <property type="reaction ID" value="UER00003"/>
</dbReference>
<dbReference type="Proteomes" id="UP000265882">
    <property type="component" value="Unassembled WGS sequence"/>
</dbReference>
<keyword evidence="4 7" id="KW-0566">Pantothenate biosynthesis</keyword>
<keyword evidence="7" id="KW-0963">Cytoplasm</keyword>
<dbReference type="PANTHER" id="PTHR20881">
    <property type="entry name" value="3-METHYL-2-OXOBUTANOATE HYDROXYMETHYLTRANSFERASE"/>
    <property type="match status" value="1"/>
</dbReference>
<dbReference type="GO" id="GO:0015940">
    <property type="term" value="P:pantothenate biosynthetic process"/>
    <property type="evidence" value="ECO:0007669"/>
    <property type="project" value="UniProtKB-UniRule"/>
</dbReference>
<comment type="catalytic activity">
    <reaction evidence="7">
        <text>(6R)-5,10-methylene-5,6,7,8-tetrahydrofolate + 3-methyl-2-oxobutanoate + H2O = 2-dehydropantoate + (6S)-5,6,7,8-tetrahydrofolate</text>
        <dbReference type="Rhea" id="RHEA:11824"/>
        <dbReference type="ChEBI" id="CHEBI:11561"/>
        <dbReference type="ChEBI" id="CHEBI:11851"/>
        <dbReference type="ChEBI" id="CHEBI:15377"/>
        <dbReference type="ChEBI" id="CHEBI:15636"/>
        <dbReference type="ChEBI" id="CHEBI:57453"/>
        <dbReference type="EC" id="2.1.2.11"/>
    </reaction>
</comment>
<evidence type="ECO:0000256" key="5">
    <source>
        <dbReference type="ARBA" id="ARBA00022679"/>
    </source>
</evidence>
<feature type="binding site" evidence="7 9">
    <location>
        <position position="116"/>
    </location>
    <ligand>
        <name>3-methyl-2-oxobutanoate</name>
        <dbReference type="ChEBI" id="CHEBI:11851"/>
    </ligand>
</feature>
<comment type="subcellular location">
    <subcellularLocation>
        <location evidence="7">Cytoplasm</location>
    </subcellularLocation>
</comment>
<evidence type="ECO:0000313" key="12">
    <source>
        <dbReference type="Proteomes" id="UP000265882"/>
    </source>
</evidence>
<comment type="caution">
    <text evidence="11">The sequence shown here is derived from an EMBL/GenBank/DDBJ whole genome shotgun (WGS) entry which is preliminary data.</text>
</comment>
<feature type="binding site" evidence="7 10">
    <location>
        <position position="118"/>
    </location>
    <ligand>
        <name>Mg(2+)</name>
        <dbReference type="ChEBI" id="CHEBI:18420"/>
    </ligand>
</feature>
<dbReference type="HAMAP" id="MF_00156">
    <property type="entry name" value="PanB"/>
    <property type="match status" value="1"/>
</dbReference>
<dbReference type="InterPro" id="IPR015813">
    <property type="entry name" value="Pyrv/PenolPyrv_kinase-like_dom"/>
</dbReference>
<comment type="cofactor">
    <cofactor evidence="7 10">
        <name>Mg(2+)</name>
        <dbReference type="ChEBI" id="CHEBI:18420"/>
    </cofactor>
    <text evidence="7 10">Binds 1 Mg(2+) ion per subunit.</text>
</comment>
<accession>A0A3A4P4H7</accession>
<reference evidence="11 12" key="1">
    <citation type="journal article" date="2017" name="ISME J.">
        <title>Energy and carbon metabolisms in a deep terrestrial subsurface fluid microbial community.</title>
        <authorList>
            <person name="Momper L."/>
            <person name="Jungbluth S.P."/>
            <person name="Lee M.D."/>
            <person name="Amend J.P."/>
        </authorList>
    </citation>
    <scope>NUCLEOTIDE SEQUENCE [LARGE SCALE GENOMIC DNA]</scope>
    <source>
        <strain evidence="11">SURF_5</strain>
    </source>
</reference>
<comment type="function">
    <text evidence="6 7">Catalyzes the reversible reaction in which hydroxymethyl group from 5,10-methylenetetrahydrofolate is transferred onto alpha-ketoisovalerate to form ketopantoate.</text>
</comment>
<evidence type="ECO:0000256" key="1">
    <source>
        <dbReference type="ARBA" id="ARBA00005033"/>
    </source>
</evidence>
<keyword evidence="7 10" id="KW-0479">Metal-binding</keyword>
<feature type="binding site" evidence="7 9">
    <location>
        <position position="86"/>
    </location>
    <ligand>
        <name>3-methyl-2-oxobutanoate</name>
        <dbReference type="ChEBI" id="CHEBI:11851"/>
    </ligand>
</feature>
<dbReference type="EC" id="2.1.2.11" evidence="7"/>
<dbReference type="CDD" id="cd06557">
    <property type="entry name" value="KPHMT-like"/>
    <property type="match status" value="1"/>
</dbReference>
<evidence type="ECO:0000256" key="4">
    <source>
        <dbReference type="ARBA" id="ARBA00022655"/>
    </source>
</evidence>
<keyword evidence="11" id="KW-0489">Methyltransferase</keyword>
<dbReference type="PIRSF" id="PIRSF000388">
    <property type="entry name" value="Pantoate_hydroxy_MeTrfase"/>
    <property type="match status" value="1"/>
</dbReference>
<dbReference type="EMBL" id="QZKU01000013">
    <property type="protein sequence ID" value="RJP26062.1"/>
    <property type="molecule type" value="Genomic_DNA"/>
</dbReference>
<dbReference type="GO" id="GO:0000287">
    <property type="term" value="F:magnesium ion binding"/>
    <property type="evidence" value="ECO:0007669"/>
    <property type="project" value="TreeGrafter"/>
</dbReference>
<evidence type="ECO:0000256" key="9">
    <source>
        <dbReference type="PIRSR" id="PIRSR000388-2"/>
    </source>
</evidence>
<name>A0A3A4P4H7_ABYX5</name>
<dbReference type="PANTHER" id="PTHR20881:SF0">
    <property type="entry name" value="3-METHYL-2-OXOBUTANOATE HYDROXYMETHYLTRANSFERASE"/>
    <property type="match status" value="1"/>
</dbReference>
<evidence type="ECO:0000256" key="6">
    <source>
        <dbReference type="ARBA" id="ARBA00056497"/>
    </source>
</evidence>
<comment type="pathway">
    <text evidence="1 7">Cofactor biosynthesis; (R)-pantothenate biosynthesis; (R)-pantoate from 3-methyl-2-oxobutanoate: step 1/2.</text>
</comment>
<organism evidence="11 12">
    <name type="scientific">Abyssobacteria bacterium (strain SURF_5)</name>
    <dbReference type="NCBI Taxonomy" id="2093360"/>
    <lineage>
        <taxon>Bacteria</taxon>
        <taxon>Pseudomonadati</taxon>
        <taxon>Candidatus Hydrogenedentota</taxon>
        <taxon>Candidatus Abyssobacteria</taxon>
    </lineage>
</organism>
<dbReference type="NCBIfam" id="TIGR00222">
    <property type="entry name" value="panB"/>
    <property type="match status" value="1"/>
</dbReference>
<dbReference type="NCBIfam" id="NF001452">
    <property type="entry name" value="PRK00311.1"/>
    <property type="match status" value="1"/>
</dbReference>